<name>A0A9W6RT90_9ACTN</name>
<evidence type="ECO:0000313" key="2">
    <source>
        <dbReference type="EMBL" id="GLY81298.1"/>
    </source>
</evidence>
<proteinExistence type="predicted"/>
<dbReference type="Proteomes" id="UP001165135">
    <property type="component" value="Unassembled WGS sequence"/>
</dbReference>
<dbReference type="EMBL" id="BSTJ01000018">
    <property type="protein sequence ID" value="GLY81298.1"/>
    <property type="molecule type" value="Genomic_DNA"/>
</dbReference>
<feature type="compositionally biased region" description="Basic and acidic residues" evidence="1">
    <location>
        <begin position="39"/>
        <end position="50"/>
    </location>
</feature>
<protein>
    <submittedName>
        <fullName evidence="2">Uncharacterized protein</fullName>
    </submittedName>
</protein>
<gene>
    <name evidence="2" type="ORF">Airi01_095650</name>
</gene>
<feature type="region of interest" description="Disordered" evidence="1">
    <location>
        <begin position="34"/>
        <end position="62"/>
    </location>
</feature>
<accession>A0A9W6RT90</accession>
<evidence type="ECO:0000313" key="3">
    <source>
        <dbReference type="Proteomes" id="UP001165135"/>
    </source>
</evidence>
<evidence type="ECO:0000256" key="1">
    <source>
        <dbReference type="SAM" id="MobiDB-lite"/>
    </source>
</evidence>
<sequence>MEVRSAGPVSGDAAMPYSTAAMSQHVPHDRATVRANRAARADPVRARTDTTARAMPIANHAK</sequence>
<comment type="caution">
    <text evidence="2">The sequence shown here is derived from an EMBL/GenBank/DDBJ whole genome shotgun (WGS) entry which is preliminary data.</text>
</comment>
<reference evidence="2" key="1">
    <citation type="submission" date="2023-03" db="EMBL/GenBank/DDBJ databases">
        <title>Actinoallomurus iriomotensis NBRC 103681.</title>
        <authorList>
            <person name="Ichikawa N."/>
            <person name="Sato H."/>
            <person name="Tonouchi N."/>
        </authorList>
    </citation>
    <scope>NUCLEOTIDE SEQUENCE</scope>
    <source>
        <strain evidence="2">NBRC 103681</strain>
    </source>
</reference>
<dbReference type="AlphaFoldDB" id="A0A9W6RT90"/>
<organism evidence="2 3">
    <name type="scientific">Actinoallomurus iriomotensis</name>
    <dbReference type="NCBI Taxonomy" id="478107"/>
    <lineage>
        <taxon>Bacteria</taxon>
        <taxon>Bacillati</taxon>
        <taxon>Actinomycetota</taxon>
        <taxon>Actinomycetes</taxon>
        <taxon>Streptosporangiales</taxon>
        <taxon>Thermomonosporaceae</taxon>
        <taxon>Actinoallomurus</taxon>
    </lineage>
</organism>